<dbReference type="GeneID" id="78479154"/>
<dbReference type="SUPFAM" id="SSF51206">
    <property type="entry name" value="cAMP-binding domain-like"/>
    <property type="match status" value="1"/>
</dbReference>
<dbReference type="InterPro" id="IPR036390">
    <property type="entry name" value="WH_DNA-bd_sf"/>
</dbReference>
<dbReference type="GO" id="GO:0003677">
    <property type="term" value="F:DNA binding"/>
    <property type="evidence" value="ECO:0007669"/>
    <property type="project" value="UniProtKB-KW"/>
</dbReference>
<dbReference type="SUPFAM" id="SSF46785">
    <property type="entry name" value="Winged helix' DNA-binding domain"/>
    <property type="match status" value="1"/>
</dbReference>
<proteinExistence type="predicted"/>
<dbReference type="CDD" id="cd00038">
    <property type="entry name" value="CAP_ED"/>
    <property type="match status" value="1"/>
</dbReference>
<dbReference type="Proteomes" id="UP000069771">
    <property type="component" value="Chromosome"/>
</dbReference>
<dbReference type="Pfam" id="PF00027">
    <property type="entry name" value="cNMP_binding"/>
    <property type="match status" value="1"/>
</dbReference>
<dbReference type="STRING" id="1702221.AALO17_26780"/>
<dbReference type="InterPro" id="IPR014710">
    <property type="entry name" value="RmlC-like_jellyroll"/>
</dbReference>
<dbReference type="KEGG" id="fro:AALO17_26780"/>
<keyword evidence="1" id="KW-0805">Transcription regulation</keyword>
<evidence type="ECO:0000313" key="6">
    <source>
        <dbReference type="EMBL" id="AMK55812.1"/>
    </source>
</evidence>
<dbReference type="Pfam" id="PF13545">
    <property type="entry name" value="HTH_Crp_2"/>
    <property type="match status" value="1"/>
</dbReference>
<feature type="domain" description="Cyclic nucleotide-binding" evidence="4">
    <location>
        <begin position="11"/>
        <end position="109"/>
    </location>
</feature>
<accession>A0A140DYT5</accession>
<evidence type="ECO:0000259" key="5">
    <source>
        <dbReference type="PROSITE" id="PS51063"/>
    </source>
</evidence>
<reference evidence="6 7" key="1">
    <citation type="journal article" date="2016" name="Gut Pathog.">
        <title>Whole genome sequencing of "Faecalibaculum rodentium" ALO17, isolated from C57BL/6J laboratory mouse feces.</title>
        <authorList>
            <person name="Lim S."/>
            <person name="Chang D.H."/>
            <person name="Ahn S."/>
            <person name="Kim B.C."/>
        </authorList>
    </citation>
    <scope>NUCLEOTIDE SEQUENCE [LARGE SCALE GENOMIC DNA]</scope>
    <source>
        <strain evidence="6 7">Alo17</strain>
    </source>
</reference>
<evidence type="ECO:0000256" key="3">
    <source>
        <dbReference type="ARBA" id="ARBA00023163"/>
    </source>
</evidence>
<protein>
    <submittedName>
        <fullName evidence="6">Cyclic nucleotide-binding domain protein</fullName>
    </submittedName>
</protein>
<dbReference type="InterPro" id="IPR000595">
    <property type="entry name" value="cNMP-bd_dom"/>
</dbReference>
<dbReference type="OrthoDB" id="9774616at2"/>
<keyword evidence="7" id="KW-1185">Reference proteome</keyword>
<keyword evidence="3" id="KW-0804">Transcription</keyword>
<dbReference type="EMBL" id="CP011391">
    <property type="protein sequence ID" value="AMK55812.1"/>
    <property type="molecule type" value="Genomic_DNA"/>
</dbReference>
<dbReference type="RefSeq" id="WP_067559823.1">
    <property type="nucleotide sequence ID" value="NZ_CAJTBG010000073.1"/>
</dbReference>
<sequence>MDTKFLVGTRLFRGIREEEAAHLLECLDAQEASFAKGDVIFHAGTSISRIGLILSGSVNMVVPLYWGSSRIFGHMETGEIFGENYAAVPGKELVGDVVAAEDTRVLFLDLQKVYTVCRHGCPFHHRLIENMLLISAQKNLQLSERMLHTSPRTIRDRVLSYLSAEARAQGSGHFTIPFDRQQLADYLGVERSALSAELGKMKKEGLVSFRKNEFTLP</sequence>
<dbReference type="SMART" id="SM00100">
    <property type="entry name" value="cNMP"/>
    <property type="match status" value="1"/>
</dbReference>
<evidence type="ECO:0000256" key="2">
    <source>
        <dbReference type="ARBA" id="ARBA00023125"/>
    </source>
</evidence>
<feature type="domain" description="HTH crp-type" evidence="5">
    <location>
        <begin position="152"/>
        <end position="217"/>
    </location>
</feature>
<evidence type="ECO:0000313" key="7">
    <source>
        <dbReference type="Proteomes" id="UP000069771"/>
    </source>
</evidence>
<organism evidence="6 7">
    <name type="scientific">Faecalibaculum rodentium</name>
    <dbReference type="NCBI Taxonomy" id="1702221"/>
    <lineage>
        <taxon>Bacteria</taxon>
        <taxon>Bacillati</taxon>
        <taxon>Bacillota</taxon>
        <taxon>Erysipelotrichia</taxon>
        <taxon>Erysipelotrichales</taxon>
        <taxon>Erysipelotrichaceae</taxon>
        <taxon>Faecalibaculum</taxon>
    </lineage>
</organism>
<evidence type="ECO:0000256" key="1">
    <source>
        <dbReference type="ARBA" id="ARBA00023015"/>
    </source>
</evidence>
<dbReference type="PROSITE" id="PS51063">
    <property type="entry name" value="HTH_CRP_2"/>
    <property type="match status" value="1"/>
</dbReference>
<dbReference type="AlphaFoldDB" id="A0A140DYT5"/>
<evidence type="ECO:0000259" key="4">
    <source>
        <dbReference type="PROSITE" id="PS50042"/>
    </source>
</evidence>
<dbReference type="GO" id="GO:0006355">
    <property type="term" value="P:regulation of DNA-templated transcription"/>
    <property type="evidence" value="ECO:0007669"/>
    <property type="project" value="InterPro"/>
</dbReference>
<dbReference type="PROSITE" id="PS50042">
    <property type="entry name" value="CNMP_BINDING_3"/>
    <property type="match status" value="1"/>
</dbReference>
<dbReference type="InterPro" id="IPR018490">
    <property type="entry name" value="cNMP-bd_dom_sf"/>
</dbReference>
<gene>
    <name evidence="6" type="ORF">AALO17_26780</name>
</gene>
<dbReference type="InterPro" id="IPR012318">
    <property type="entry name" value="HTH_CRP"/>
</dbReference>
<name>A0A140DYT5_9FIRM</name>
<dbReference type="Gene3D" id="2.60.120.10">
    <property type="entry name" value="Jelly Rolls"/>
    <property type="match status" value="1"/>
</dbReference>
<keyword evidence="2" id="KW-0238">DNA-binding</keyword>